<dbReference type="Proteomes" id="UP000499080">
    <property type="component" value="Unassembled WGS sequence"/>
</dbReference>
<sequence>MPSPLMGADSKPAISKSTKQRSGNFPIPAENPEFVTVGKEYLDYGRKKFGSIFINKPAR</sequence>
<evidence type="ECO:0000256" key="1">
    <source>
        <dbReference type="SAM" id="MobiDB-lite"/>
    </source>
</evidence>
<feature type="region of interest" description="Disordered" evidence="1">
    <location>
        <begin position="1"/>
        <end position="30"/>
    </location>
</feature>
<reference evidence="2 3" key="1">
    <citation type="journal article" date="2019" name="Sci. Rep.">
        <title>Orb-weaving spider Araneus ventricosus genome elucidates the spidroin gene catalogue.</title>
        <authorList>
            <person name="Kono N."/>
            <person name="Nakamura H."/>
            <person name="Ohtoshi R."/>
            <person name="Moran D.A.P."/>
            <person name="Shinohara A."/>
            <person name="Yoshida Y."/>
            <person name="Fujiwara M."/>
            <person name="Mori M."/>
            <person name="Tomita M."/>
            <person name="Arakawa K."/>
        </authorList>
    </citation>
    <scope>NUCLEOTIDE SEQUENCE [LARGE SCALE GENOMIC DNA]</scope>
</reference>
<dbReference type="AlphaFoldDB" id="A0A4Y2PXU2"/>
<evidence type="ECO:0000313" key="2">
    <source>
        <dbReference type="EMBL" id="GBN56718.1"/>
    </source>
</evidence>
<feature type="non-terminal residue" evidence="2">
    <location>
        <position position="59"/>
    </location>
</feature>
<accession>A0A4Y2PXU2</accession>
<comment type="caution">
    <text evidence="2">The sequence shown here is derived from an EMBL/GenBank/DDBJ whole genome shotgun (WGS) entry which is preliminary data.</text>
</comment>
<organism evidence="2 3">
    <name type="scientific">Araneus ventricosus</name>
    <name type="common">Orbweaver spider</name>
    <name type="synonym">Epeira ventricosa</name>
    <dbReference type="NCBI Taxonomy" id="182803"/>
    <lineage>
        <taxon>Eukaryota</taxon>
        <taxon>Metazoa</taxon>
        <taxon>Ecdysozoa</taxon>
        <taxon>Arthropoda</taxon>
        <taxon>Chelicerata</taxon>
        <taxon>Arachnida</taxon>
        <taxon>Araneae</taxon>
        <taxon>Araneomorphae</taxon>
        <taxon>Entelegynae</taxon>
        <taxon>Araneoidea</taxon>
        <taxon>Araneidae</taxon>
        <taxon>Araneus</taxon>
    </lineage>
</organism>
<keyword evidence="3" id="KW-1185">Reference proteome</keyword>
<gene>
    <name evidence="2" type="ORF">AVEN_162904_1</name>
</gene>
<name>A0A4Y2PXU2_ARAVE</name>
<evidence type="ECO:0000313" key="3">
    <source>
        <dbReference type="Proteomes" id="UP000499080"/>
    </source>
</evidence>
<dbReference type="EMBL" id="BGPR01012577">
    <property type="protein sequence ID" value="GBN56718.1"/>
    <property type="molecule type" value="Genomic_DNA"/>
</dbReference>
<proteinExistence type="predicted"/>
<protein>
    <submittedName>
        <fullName evidence="2">Uncharacterized protein</fullName>
    </submittedName>
</protein>